<sequence>MCGHDKSVTSVDYSPSDQYIASGSDDRSLRIWDANTGADMHGPMKAHGFDVRCVRFSPDSSVVVSGSVDRTVQLWNVATGQHVMKLLEGGAFILSLNFSPDGHNVVCGSRRKMHVLDRHTGNAVIEPITGHRDWIRSAEFSPDGKRLVSGSDDKTVRIWDAQTGKQLVVYGDNHTSHSERVFSVGFSPNGLFVASGSEDRTVCVWDARTGNLILGPLKGHVDPVTCVQFSPDGSHFVSCSSDGTICFWDASSCETNLQGDVEPSADEIVTPGTSPSRNSKHDRWWVDEDGWVVHSHGRRLVWVPSELRANLVLPPISLIIIRGGYYELVAEGAKVGESWADCYRP</sequence>
<feature type="repeat" description="WD" evidence="3">
    <location>
        <begin position="128"/>
        <end position="169"/>
    </location>
</feature>
<dbReference type="SUPFAM" id="SSF50978">
    <property type="entry name" value="WD40 repeat-like"/>
    <property type="match status" value="1"/>
</dbReference>
<evidence type="ECO:0000256" key="2">
    <source>
        <dbReference type="ARBA" id="ARBA00022737"/>
    </source>
</evidence>
<dbReference type="PROSITE" id="PS50294">
    <property type="entry name" value="WD_REPEATS_REGION"/>
    <property type="match status" value="5"/>
</dbReference>
<feature type="repeat" description="WD" evidence="3">
    <location>
        <begin position="174"/>
        <end position="215"/>
    </location>
</feature>
<dbReference type="PROSITE" id="PS50082">
    <property type="entry name" value="WD_REPEATS_2"/>
    <property type="match status" value="5"/>
</dbReference>
<dbReference type="HOGENOM" id="CLU_000288_57_32_1"/>
<dbReference type="InterPro" id="IPR019775">
    <property type="entry name" value="WD40_repeat_CS"/>
</dbReference>
<dbReference type="AlphaFoldDB" id="M5CAW9"/>
<dbReference type="CDD" id="cd00200">
    <property type="entry name" value="WD40"/>
    <property type="match status" value="1"/>
</dbReference>
<reference evidence="4 5" key="1">
    <citation type="journal article" date="2013" name="J. Biotechnol.">
        <title>Establishment and interpretation of the genome sequence of the phytopathogenic fungus Rhizoctonia solani AG1-IB isolate 7/3/14.</title>
        <authorList>
            <person name="Wibberg D.W."/>
            <person name="Jelonek L.J."/>
            <person name="Rupp O.R."/>
            <person name="Hennig M.H."/>
            <person name="Eikmeyer F.E."/>
            <person name="Goesmann A.G."/>
            <person name="Hartmann A.H."/>
            <person name="Borriss R.B."/>
            <person name="Grosch R.G."/>
            <person name="Puehler A.P."/>
            <person name="Schlueter A.S."/>
        </authorList>
    </citation>
    <scope>NUCLEOTIDE SEQUENCE [LARGE SCALE GENOMIC DNA]</scope>
    <source>
        <strain evidence="5">AG1-IB / isolate 7/3/14</strain>
    </source>
</reference>
<dbReference type="InterPro" id="IPR036322">
    <property type="entry name" value="WD40_repeat_dom_sf"/>
</dbReference>
<keyword evidence="1 3" id="KW-0853">WD repeat</keyword>
<name>M5CAW9_THACB</name>
<dbReference type="SMART" id="SM00320">
    <property type="entry name" value="WD40"/>
    <property type="match status" value="6"/>
</dbReference>
<gene>
    <name evidence="4" type="ORF">BN14_10706</name>
</gene>
<proteinExistence type="predicted"/>
<dbReference type="InterPro" id="IPR020472">
    <property type="entry name" value="WD40_PAC1"/>
</dbReference>
<dbReference type="Proteomes" id="UP000012065">
    <property type="component" value="Unassembled WGS sequence"/>
</dbReference>
<dbReference type="InterPro" id="IPR001680">
    <property type="entry name" value="WD40_rpt"/>
</dbReference>
<dbReference type="InterPro" id="IPR015943">
    <property type="entry name" value="WD40/YVTN_repeat-like_dom_sf"/>
</dbReference>
<evidence type="ECO:0000313" key="5">
    <source>
        <dbReference type="Proteomes" id="UP000012065"/>
    </source>
</evidence>
<feature type="repeat" description="WD" evidence="3">
    <location>
        <begin position="44"/>
        <end position="85"/>
    </location>
</feature>
<dbReference type="EMBL" id="CAOJ01016142">
    <property type="protein sequence ID" value="CCO36566.1"/>
    <property type="molecule type" value="Genomic_DNA"/>
</dbReference>
<accession>M5CAW9</accession>
<feature type="repeat" description="WD" evidence="3">
    <location>
        <begin position="1"/>
        <end position="42"/>
    </location>
</feature>
<evidence type="ECO:0000313" key="4">
    <source>
        <dbReference type="EMBL" id="CCO36566.1"/>
    </source>
</evidence>
<keyword evidence="2" id="KW-0677">Repeat</keyword>
<dbReference type="Gene3D" id="2.130.10.10">
    <property type="entry name" value="YVTN repeat-like/Quinoprotein amine dehydrogenase"/>
    <property type="match status" value="3"/>
</dbReference>
<dbReference type="PROSITE" id="PS00678">
    <property type="entry name" value="WD_REPEATS_1"/>
    <property type="match status" value="4"/>
</dbReference>
<feature type="repeat" description="WD" evidence="3">
    <location>
        <begin position="217"/>
        <end position="258"/>
    </location>
</feature>
<dbReference type="PRINTS" id="PR00320">
    <property type="entry name" value="GPROTEINBRPT"/>
</dbReference>
<organism evidence="4 5">
    <name type="scientific">Thanatephorus cucumeris (strain AG1-IB / isolate 7/3/14)</name>
    <name type="common">Lettuce bottom rot fungus</name>
    <name type="synonym">Rhizoctonia solani</name>
    <dbReference type="NCBI Taxonomy" id="1108050"/>
    <lineage>
        <taxon>Eukaryota</taxon>
        <taxon>Fungi</taxon>
        <taxon>Dikarya</taxon>
        <taxon>Basidiomycota</taxon>
        <taxon>Agaricomycotina</taxon>
        <taxon>Agaricomycetes</taxon>
        <taxon>Cantharellales</taxon>
        <taxon>Ceratobasidiaceae</taxon>
        <taxon>Rhizoctonia</taxon>
        <taxon>Rhizoctonia solani AG-1</taxon>
    </lineage>
</organism>
<comment type="caution">
    <text evidence="4">The sequence shown here is derived from an EMBL/GenBank/DDBJ whole genome shotgun (WGS) entry which is preliminary data.</text>
</comment>
<dbReference type="PANTHER" id="PTHR19879:SF9">
    <property type="entry name" value="TRANSCRIPTION INITIATION FACTOR TFIID SUBUNIT 5"/>
    <property type="match status" value="1"/>
</dbReference>
<evidence type="ECO:0000256" key="3">
    <source>
        <dbReference type="PROSITE-ProRule" id="PRU00221"/>
    </source>
</evidence>
<dbReference type="Pfam" id="PF00400">
    <property type="entry name" value="WD40"/>
    <property type="match status" value="5"/>
</dbReference>
<evidence type="ECO:0000256" key="1">
    <source>
        <dbReference type="ARBA" id="ARBA00022574"/>
    </source>
</evidence>
<protein>
    <submittedName>
        <fullName evidence="4">Vegetative incompatibility protein HET-E-1</fullName>
    </submittedName>
</protein>
<dbReference type="PANTHER" id="PTHR19879">
    <property type="entry name" value="TRANSCRIPTION INITIATION FACTOR TFIID"/>
    <property type="match status" value="1"/>
</dbReference>